<proteinExistence type="predicted"/>
<dbReference type="InterPro" id="IPR009057">
    <property type="entry name" value="Homeodomain-like_sf"/>
</dbReference>
<reference evidence="4 5" key="2">
    <citation type="submission" date="2024-07" db="EMBL/GenBank/DDBJ databases">
        <authorList>
            <person name="Akdeniz Z."/>
        </authorList>
    </citation>
    <scope>NUCLEOTIDE SEQUENCE [LARGE SCALE GENOMIC DNA]</scope>
</reference>
<dbReference type="EMBL" id="CAXDID020000122">
    <property type="protein sequence ID" value="CAL6032136.1"/>
    <property type="molecule type" value="Genomic_DNA"/>
</dbReference>
<dbReference type="CDD" id="cd00167">
    <property type="entry name" value="SANT"/>
    <property type="match status" value="1"/>
</dbReference>
<evidence type="ECO:0000313" key="5">
    <source>
        <dbReference type="Proteomes" id="UP001642409"/>
    </source>
</evidence>
<protein>
    <submittedName>
        <fullName evidence="3">Myb-like DNA-binding domain-containing protein</fullName>
    </submittedName>
    <submittedName>
        <fullName evidence="4">Myb-like_DNA-binding domain-containing protein</fullName>
    </submittedName>
</protein>
<dbReference type="Proteomes" id="UP001642409">
    <property type="component" value="Unassembled WGS sequence"/>
</dbReference>
<dbReference type="InterPro" id="IPR001005">
    <property type="entry name" value="SANT/Myb"/>
</dbReference>
<dbReference type="SUPFAM" id="SSF46689">
    <property type="entry name" value="Homeodomain-like"/>
    <property type="match status" value="1"/>
</dbReference>
<dbReference type="EMBL" id="CATOUU010001074">
    <property type="protein sequence ID" value="CAI9970412.1"/>
    <property type="molecule type" value="Genomic_DNA"/>
</dbReference>
<evidence type="ECO:0000313" key="4">
    <source>
        <dbReference type="EMBL" id="CAL6032136.1"/>
    </source>
</evidence>
<dbReference type="SMART" id="SM00717">
    <property type="entry name" value="SANT"/>
    <property type="match status" value="2"/>
</dbReference>
<feature type="domain" description="HTH myb-type" evidence="2">
    <location>
        <begin position="1"/>
        <end position="45"/>
    </location>
</feature>
<keyword evidence="5" id="KW-1185">Reference proteome</keyword>
<dbReference type="InterPro" id="IPR017930">
    <property type="entry name" value="Myb_dom"/>
</dbReference>
<feature type="domain" description="Myb-like" evidence="1">
    <location>
        <begin position="1"/>
        <end position="51"/>
    </location>
</feature>
<name>A0AA86RC66_9EUKA</name>
<sequence length="187" mass="22396">MQRTHWSKSDKKKLVDAVYAHTKNNRTSWAEVSKLLNRTKNQCRKQYTYLSKSNPIQKNVRWSGRQFGQLFGSVLIHGQKWELIRKLQFPNFTAEQLRKKYALFQKRRQQGEFLIKMIMSDKTISKDLIPHMVKFYEHFKNLLFMYNNYDKMDIIARQAVTKVYEELNLSVLVEKMQKILIANGMEI</sequence>
<evidence type="ECO:0000259" key="1">
    <source>
        <dbReference type="PROSITE" id="PS50090"/>
    </source>
</evidence>
<dbReference type="GO" id="GO:0003677">
    <property type="term" value="F:DNA binding"/>
    <property type="evidence" value="ECO:0007669"/>
    <property type="project" value="UniProtKB-KW"/>
</dbReference>
<accession>A0AA86RC66</accession>
<dbReference type="AlphaFoldDB" id="A0AA86RC66"/>
<dbReference type="Pfam" id="PF00249">
    <property type="entry name" value="Myb_DNA-binding"/>
    <property type="match status" value="1"/>
</dbReference>
<dbReference type="PROSITE" id="PS50090">
    <property type="entry name" value="MYB_LIKE"/>
    <property type="match status" value="1"/>
</dbReference>
<comment type="caution">
    <text evidence="3">The sequence shown here is derived from an EMBL/GenBank/DDBJ whole genome shotgun (WGS) entry which is preliminary data.</text>
</comment>
<dbReference type="PROSITE" id="PS51294">
    <property type="entry name" value="HTH_MYB"/>
    <property type="match status" value="1"/>
</dbReference>
<organism evidence="3">
    <name type="scientific">Hexamita inflata</name>
    <dbReference type="NCBI Taxonomy" id="28002"/>
    <lineage>
        <taxon>Eukaryota</taxon>
        <taxon>Metamonada</taxon>
        <taxon>Diplomonadida</taxon>
        <taxon>Hexamitidae</taxon>
        <taxon>Hexamitinae</taxon>
        <taxon>Hexamita</taxon>
    </lineage>
</organism>
<gene>
    <name evidence="4" type="ORF">HINF_LOCUS34336</name>
    <name evidence="3" type="ORF">HINF_LOCUS58057</name>
</gene>
<evidence type="ECO:0000313" key="3">
    <source>
        <dbReference type="EMBL" id="CAI9970412.1"/>
    </source>
</evidence>
<reference evidence="3" key="1">
    <citation type="submission" date="2023-06" db="EMBL/GenBank/DDBJ databases">
        <authorList>
            <person name="Kurt Z."/>
        </authorList>
    </citation>
    <scope>NUCLEOTIDE SEQUENCE</scope>
</reference>
<evidence type="ECO:0000259" key="2">
    <source>
        <dbReference type="PROSITE" id="PS51294"/>
    </source>
</evidence>
<dbReference type="Gene3D" id="1.10.10.60">
    <property type="entry name" value="Homeodomain-like"/>
    <property type="match status" value="1"/>
</dbReference>
<keyword evidence="3" id="KW-0238">DNA-binding</keyword>